<proteinExistence type="predicted"/>
<accession>I1SKU8</accession>
<gene>
    <name evidence="2" type="primary">xanO1</name>
</gene>
<sequence length="145" mass="15686">MTPPADARYRRLKQLAETGAATPGGAPDDIDRVLELVFEWFRACFRPERAGGQSGTFHYAVNTPLGVRHRYIVVDAGTCTAVTAAVRPADATIGLDVHDLVALAIGELKGTDAFVNGRLKISGDVFFAMNWIEWFGSRSTPPSAH</sequence>
<reference evidence="2" key="1">
    <citation type="journal article" date="2012" name="Chem. Biol.">
        <title>Unveiling the post-PKS redox tailoring steps in biosynthesis of the type II polyketide antitumor antibiotic xantholipin.</title>
        <authorList>
            <person name="Zhang W."/>
            <person name="Wang L."/>
            <person name="Kong L."/>
            <person name="Wang T."/>
            <person name="Chu Y."/>
            <person name="Deng Z."/>
            <person name="You D."/>
        </authorList>
    </citation>
    <scope>NUCLEOTIDE SEQUENCE</scope>
    <source>
        <strain evidence="2">SIIA-A02191</strain>
    </source>
</reference>
<dbReference type="AlphaFoldDB" id="I1SKU8"/>
<feature type="domain" description="SCP2" evidence="1">
    <location>
        <begin position="54"/>
        <end position="131"/>
    </location>
</feature>
<dbReference type="Pfam" id="PF02036">
    <property type="entry name" value="SCP2"/>
    <property type="match status" value="1"/>
</dbReference>
<dbReference type="SUPFAM" id="SSF55718">
    <property type="entry name" value="SCP-like"/>
    <property type="match status" value="1"/>
</dbReference>
<protein>
    <submittedName>
        <fullName evidence="2">Putative oxygenase</fullName>
    </submittedName>
</protein>
<dbReference type="EMBL" id="GQ421798">
    <property type="protein sequence ID" value="ADE22280.1"/>
    <property type="molecule type" value="Genomic_DNA"/>
</dbReference>
<organism evidence="2">
    <name type="scientific">Streptomyces flavogriseus</name>
    <dbReference type="NCBI Taxonomy" id="67299"/>
    <lineage>
        <taxon>Bacteria</taxon>
        <taxon>Bacillati</taxon>
        <taxon>Actinomycetota</taxon>
        <taxon>Actinomycetes</taxon>
        <taxon>Kitasatosporales</taxon>
        <taxon>Streptomycetaceae</taxon>
        <taxon>Streptomyces</taxon>
    </lineage>
</organism>
<dbReference type="Gene3D" id="3.30.1050.10">
    <property type="entry name" value="SCP2 sterol-binding domain"/>
    <property type="match status" value="1"/>
</dbReference>
<evidence type="ECO:0000259" key="1">
    <source>
        <dbReference type="Pfam" id="PF02036"/>
    </source>
</evidence>
<name>I1SKU8_9ACTN</name>
<dbReference type="InterPro" id="IPR003033">
    <property type="entry name" value="SCP2_sterol-bd_dom"/>
</dbReference>
<dbReference type="InterPro" id="IPR036527">
    <property type="entry name" value="SCP2_sterol-bd_dom_sf"/>
</dbReference>
<evidence type="ECO:0000313" key="2">
    <source>
        <dbReference type="EMBL" id="ADE22280.1"/>
    </source>
</evidence>